<dbReference type="STRING" id="59922.P9303_16281"/>
<evidence type="ECO:0000313" key="1">
    <source>
        <dbReference type="EMBL" id="ABM78372.1"/>
    </source>
</evidence>
<dbReference type="HOGENOM" id="CLU_3238131_0_0_3"/>
<accession>A2CA62</accession>
<dbReference type="KEGG" id="pmf:P9303_16281"/>
<gene>
    <name evidence="1" type="ordered locus">P9303_16281</name>
</gene>
<name>A2CA62_PROM3</name>
<dbReference type="EMBL" id="CP000554">
    <property type="protein sequence ID" value="ABM78372.1"/>
    <property type="molecule type" value="Genomic_DNA"/>
</dbReference>
<reference evidence="1 2" key="1">
    <citation type="journal article" date="2007" name="PLoS Genet.">
        <title>Patterns and implications of gene gain and loss in the evolution of Prochlorococcus.</title>
        <authorList>
            <person name="Kettler G.C."/>
            <person name="Martiny A.C."/>
            <person name="Huang K."/>
            <person name="Zucker J."/>
            <person name="Coleman M.L."/>
            <person name="Rodrigue S."/>
            <person name="Chen F."/>
            <person name="Lapidus A."/>
            <person name="Ferriera S."/>
            <person name="Johnson J."/>
            <person name="Steglich C."/>
            <person name="Church G.M."/>
            <person name="Richardson P."/>
            <person name="Chisholm S.W."/>
        </authorList>
    </citation>
    <scope>NUCLEOTIDE SEQUENCE [LARGE SCALE GENOMIC DNA]</scope>
    <source>
        <strain evidence="1 2">MIT 9303</strain>
    </source>
</reference>
<protein>
    <submittedName>
        <fullName evidence="1">Uncharacterized protein</fullName>
    </submittedName>
</protein>
<evidence type="ECO:0000313" key="2">
    <source>
        <dbReference type="Proteomes" id="UP000002274"/>
    </source>
</evidence>
<dbReference type="Proteomes" id="UP000002274">
    <property type="component" value="Chromosome"/>
</dbReference>
<sequence>MPLQLRIYDNAYEMLREPFACDCFKPNFLLINPTDQDLVTTKD</sequence>
<dbReference type="AlphaFoldDB" id="A2CA62"/>
<organism evidence="1 2">
    <name type="scientific">Prochlorococcus marinus (strain MIT 9303)</name>
    <dbReference type="NCBI Taxonomy" id="59922"/>
    <lineage>
        <taxon>Bacteria</taxon>
        <taxon>Bacillati</taxon>
        <taxon>Cyanobacteriota</taxon>
        <taxon>Cyanophyceae</taxon>
        <taxon>Synechococcales</taxon>
        <taxon>Prochlorococcaceae</taxon>
        <taxon>Prochlorococcus</taxon>
    </lineage>
</organism>
<proteinExistence type="predicted"/>